<dbReference type="Proteomes" id="UP000016932">
    <property type="component" value="Unassembled WGS sequence"/>
</dbReference>
<dbReference type="RefSeq" id="XP_007923107.1">
    <property type="nucleotide sequence ID" value="XM_007924916.1"/>
</dbReference>
<sequence length="359" mass="39595">MDHIPNENGHRLDVQVPYYARGLSYDNQTALVYLTGRDRMDRKGIDHAQCTEHHTCVAFNTEIGVKIETAHEEDGCGCQHVLAPREERVQILERGGIPVLRCLRKRNGSFEVNFVPASLELKYAAISHLWADGLGNVFENSLPHCQLSRLVKALPFKPTEAIILLDRSDPLLRVDETAVCHGACLLAIGYKEVGHDSERAQAAIYVGPLTWGRIIGNTDHEALPRLLASHVSTSDVPSIIISSDIASWPQLPPSRARRLRSPSARAISTPKANISICKDLTQNPSSIPVTVGKQVDGGTVCVVNQMMTCSKFSVKVLPAGAVLIAGMLEEPQPYRNPEQDLERYRRSLQRGPIYILYGG</sequence>
<organism evidence="1 2">
    <name type="scientific">Pseudocercospora fijiensis (strain CIRAD86)</name>
    <name type="common">Black leaf streak disease fungus</name>
    <name type="synonym">Mycosphaerella fijiensis</name>
    <dbReference type="NCBI Taxonomy" id="383855"/>
    <lineage>
        <taxon>Eukaryota</taxon>
        <taxon>Fungi</taxon>
        <taxon>Dikarya</taxon>
        <taxon>Ascomycota</taxon>
        <taxon>Pezizomycotina</taxon>
        <taxon>Dothideomycetes</taxon>
        <taxon>Dothideomycetidae</taxon>
        <taxon>Mycosphaerellales</taxon>
        <taxon>Mycosphaerellaceae</taxon>
        <taxon>Pseudocercospora</taxon>
    </lineage>
</organism>
<dbReference type="PANTHER" id="PTHR39596:SF2">
    <property type="entry name" value="HET DOMAIN PROTEIN (AFU_ORTHOLOGUE AFUA_1G17550)-RELATED"/>
    <property type="match status" value="1"/>
</dbReference>
<dbReference type="STRING" id="383855.M3B881"/>
<dbReference type="HOGENOM" id="CLU_771892_0_0_1"/>
<accession>M3B881</accession>
<name>M3B881_PSEFD</name>
<dbReference type="PANTHER" id="PTHR39596">
    <property type="match status" value="1"/>
</dbReference>
<protein>
    <submittedName>
        <fullName evidence="1">Uncharacterized protein</fullName>
    </submittedName>
</protein>
<dbReference type="VEuPathDB" id="FungiDB:MYCFIDRAFT_193814"/>
<gene>
    <name evidence="1" type="ORF">MYCFIDRAFT_193814</name>
</gene>
<proteinExistence type="predicted"/>
<dbReference type="OrthoDB" id="3631744at2759"/>
<dbReference type="AlphaFoldDB" id="M3B881"/>
<dbReference type="eggNOG" id="ENOG502SQ4R">
    <property type="taxonomic scope" value="Eukaryota"/>
</dbReference>
<evidence type="ECO:0000313" key="1">
    <source>
        <dbReference type="EMBL" id="EME85523.1"/>
    </source>
</evidence>
<dbReference type="EMBL" id="KB446556">
    <property type="protein sequence ID" value="EME85523.1"/>
    <property type="molecule type" value="Genomic_DNA"/>
</dbReference>
<dbReference type="KEGG" id="pfj:MYCFIDRAFT_193814"/>
<keyword evidence="2" id="KW-1185">Reference proteome</keyword>
<dbReference type="GeneID" id="19335355"/>
<evidence type="ECO:0000313" key="2">
    <source>
        <dbReference type="Proteomes" id="UP000016932"/>
    </source>
</evidence>
<reference evidence="1 2" key="1">
    <citation type="journal article" date="2012" name="PLoS Pathog.">
        <title>Diverse lifestyles and strategies of plant pathogenesis encoded in the genomes of eighteen Dothideomycetes fungi.</title>
        <authorList>
            <person name="Ohm R.A."/>
            <person name="Feau N."/>
            <person name="Henrissat B."/>
            <person name="Schoch C.L."/>
            <person name="Horwitz B.A."/>
            <person name="Barry K.W."/>
            <person name="Condon B.J."/>
            <person name="Copeland A.C."/>
            <person name="Dhillon B."/>
            <person name="Glaser F."/>
            <person name="Hesse C.N."/>
            <person name="Kosti I."/>
            <person name="LaButti K."/>
            <person name="Lindquist E.A."/>
            <person name="Lucas S."/>
            <person name="Salamov A.A."/>
            <person name="Bradshaw R.E."/>
            <person name="Ciuffetti L."/>
            <person name="Hamelin R.C."/>
            <person name="Kema G.H.J."/>
            <person name="Lawrence C."/>
            <person name="Scott J.A."/>
            <person name="Spatafora J.W."/>
            <person name="Turgeon B.G."/>
            <person name="de Wit P.J.G.M."/>
            <person name="Zhong S."/>
            <person name="Goodwin S.B."/>
            <person name="Grigoriev I.V."/>
        </authorList>
    </citation>
    <scope>NUCLEOTIDE SEQUENCE [LARGE SCALE GENOMIC DNA]</scope>
    <source>
        <strain evidence="1 2">CIRAD86</strain>
    </source>
</reference>